<feature type="coiled-coil region" evidence="7">
    <location>
        <begin position="1503"/>
        <end position="1530"/>
    </location>
</feature>
<evidence type="ECO:0000256" key="9">
    <source>
        <dbReference type="SAM" id="SignalP"/>
    </source>
</evidence>
<protein>
    <submittedName>
        <fullName evidence="14">Laminin subunit gamma-3</fullName>
    </submittedName>
</protein>
<evidence type="ECO:0000256" key="8">
    <source>
        <dbReference type="SAM" id="MobiDB-lite"/>
    </source>
</evidence>
<comment type="caution">
    <text evidence="6">Lacks conserved residue(s) required for the propagation of feature annotation.</text>
</comment>
<feature type="region of interest" description="Disordered" evidence="8">
    <location>
        <begin position="1132"/>
        <end position="1153"/>
    </location>
</feature>
<feature type="domain" description="Laminin EGF-like" evidence="10">
    <location>
        <begin position="431"/>
        <end position="480"/>
    </location>
</feature>
<gene>
    <name evidence="14" type="primary">LOC106568667</name>
</gene>
<feature type="disulfide bond" evidence="6">
    <location>
        <begin position="844"/>
        <end position="853"/>
    </location>
</feature>
<dbReference type="PANTHER" id="PTHR10574">
    <property type="entry name" value="NETRIN/LAMININ-RELATED"/>
    <property type="match status" value="1"/>
</dbReference>
<keyword evidence="3 6" id="KW-1015">Disulfide bond</keyword>
<accession>A0A1S3LVQ7</accession>
<feature type="coiled-coil region" evidence="7">
    <location>
        <begin position="1248"/>
        <end position="1282"/>
    </location>
</feature>
<dbReference type="RefSeq" id="XP_013994664.2">
    <property type="nucleotide sequence ID" value="XM_014139189.2"/>
</dbReference>
<proteinExistence type="predicted"/>
<keyword evidence="2" id="KW-0677">Repeat</keyword>
<dbReference type="PROSITE" id="PS51117">
    <property type="entry name" value="LAMININ_NTER"/>
    <property type="match status" value="1"/>
</dbReference>
<feature type="domain" description="Laminin EGF-like" evidence="10">
    <location>
        <begin position="820"/>
        <end position="875"/>
    </location>
</feature>
<feature type="disulfide bond" evidence="6">
    <location>
        <begin position="451"/>
        <end position="460"/>
    </location>
</feature>
<feature type="domain" description="Laminin EGF-like" evidence="10">
    <location>
        <begin position="927"/>
        <end position="974"/>
    </location>
</feature>
<sequence>MDTPLTTPLLLTLLLRSLSLFHGAMDSCYDDNEGVPSRCMPKFENAAFNRTVMASNVCGSPPEDYCMQTGSTRSCHHCKVSDPGLSHNASLLTDFHTDEEPTWWQSQSMFYGVQHPNSVNLTLHLSKAFEITYVRLKFYTSRPESFAIYKRTSEDGPWMPYQYYSASCTKTYGKNAKGYIRPGDDERMAVCTDEFSDISPLTGGNVAFSTLEGRPSAYNFDQSAILQEWVTATDLLISLDRLNTFGDEFFKDAKVLRSYFYAISDFSVGARCKCNGHGSECVLDEQGALVCDCQHHTVGVDCQRCHPFYQDRPWARATGDSANQCMKCNCSGRADVCVFDAEQYRSTASGGRCVDCRDQTDGPHCERCRENHYRRSPQDPCSPCDCNTMGSVSLQCGVEGKCECRPSVTGEKCDTCQPGFHSLSPGGCRLCDCDRRGSVGVCSVLDGGCHCRANVEGQACDRCKPGSFNLQENNPAGCTPCFCFRHSLACRSSNHHAAVNITSDFLEDTDGWSGQFSGGQEYPLLWKEGEVYLLPLSEDDLGFYRAPERFLGNHLLSYGQLLSLTFTAEAQYLLPHSVTVLLEGSGTTLSADLSPQHGPVHQPGLAPQHTFTLRLHKEETRLRPSLSAFQFHHLLFNLTAIQISNAGGHNYTSQLSGVTLASAAPFSSPVTPSTPPAPWVEVCTCPPGFGGQFCELCAPGFSREVPNGGPLSPCVPCTCHQHGPCHPETGVCVCIDFTTGPTCERCLDGYYGNALIGTPNDCRPCPCPDRTSCAQMTETGEVVCTNCPSGQRGIRCEMCEDSFHGDPLGQSGPVQPCEKCDCNDNVDPNALGVCDHMTGHCLKCLGHTEGDHCQRCRQGYYGDALNRTVAQKCKRCGCSPAGTSGSLEDCDPQTGSCLCLIHVTGRDCGQCEVGFFNLQSGVGCERCTCNPIGSSSMACHQITGQCVCRLGVEGQLCSTCRMGFFGFSSRGCRACNCDPMGSSSMQCHTNGTCPCRQGFVGYKCDQCELNYFHNRATHQCEECPVCYGLVKEQAGRLKARLQDLENLLARFDCRSGYGHYHHVREYHMRQLHERQHHERGHQGEDSLPNALEDFLAIQEAKEALVKQFALMETSTHTLSAQLHNVTPAMNCSASMEEEQEEEKKEEGKEDRRRTLCSTLADAVSVVRSAQTQLKQATLDLDNMVIPFEVPPVPNRWNLAVNQSEVLMKSHTEMSGRIESIATKAFMASNQTYSLLMDLLEDNSTKEYISNLTEQLADMQQIKENLTAQVNRTLANQLSLEEESADVLVALGNLTSSLLELSQRRPKSTSGTNQSDLRPTQGYNQSHPSLAPSANQSEDVELSNRTAELAFNVQSKEELVNKIREEMEPRIQTAHNNMAAVKDIYKLTAHAQGSKVLALSSVVTGKEMESEAIALWRELEDMQREWPRRQAQTKAALKKETLLREKVLEDINKKVNQTERVLRPALDNATLSNATAEQAGHTAHALSKEAKATLTKAKYARTASAQLSSSVDTALQQLAELENHTAQAQAQLNLEPVETLTSVKGDIQAAKFQLEAYSLTLTQLISNMDGSMVLEQFDRILSETAVRLGVLRGSVESPALNMKIQTLWSAARDQKSQLTHLEQDLQEIRQERDSLKDIALHLPQTCTQASGIEGH</sequence>
<dbReference type="SMART" id="SM00136">
    <property type="entry name" value="LamNT"/>
    <property type="match status" value="1"/>
</dbReference>
<feature type="disulfide bond" evidence="6">
    <location>
        <begin position="927"/>
        <end position="939"/>
    </location>
</feature>
<keyword evidence="7" id="KW-0175">Coiled coil</keyword>
<feature type="coiled-coil region" evidence="7">
    <location>
        <begin position="1610"/>
        <end position="1637"/>
    </location>
</feature>
<feature type="disulfide bond" evidence="6">
    <location>
        <begin position="995"/>
        <end position="1004"/>
    </location>
</feature>
<keyword evidence="13" id="KW-1185">Reference proteome</keyword>
<feature type="domain" description="Laminin EGF-like" evidence="10">
    <location>
        <begin position="876"/>
        <end position="926"/>
    </location>
</feature>
<name>A0A1S3LVQ7_SALSA</name>
<dbReference type="InterPro" id="IPR008211">
    <property type="entry name" value="Laminin_N"/>
</dbReference>
<dbReference type="Gene3D" id="2.60.120.260">
    <property type="entry name" value="Galactose-binding domain-like"/>
    <property type="match status" value="1"/>
</dbReference>
<feature type="compositionally biased region" description="Basic and acidic residues" evidence="8">
    <location>
        <begin position="1141"/>
        <end position="1153"/>
    </location>
</feature>
<feature type="disulfide bond" evidence="6">
    <location>
        <begin position="975"/>
        <end position="987"/>
    </location>
</feature>
<dbReference type="Pfam" id="PF00052">
    <property type="entry name" value="Laminin_B"/>
    <property type="match status" value="1"/>
</dbReference>
<dbReference type="InterPro" id="IPR002049">
    <property type="entry name" value="LE_dom"/>
</dbReference>
<keyword evidence="5 6" id="KW-0424">Laminin EGF-like domain</keyword>
<evidence type="ECO:0000259" key="12">
    <source>
        <dbReference type="PROSITE" id="PS51117"/>
    </source>
</evidence>
<dbReference type="InterPro" id="IPR056863">
    <property type="entry name" value="LMN_ATRN_NET-like_EGF"/>
</dbReference>
<evidence type="ECO:0000256" key="6">
    <source>
        <dbReference type="PROSITE-ProRule" id="PRU00460"/>
    </source>
</evidence>
<dbReference type="Gene3D" id="2.10.25.10">
    <property type="entry name" value="Laminin"/>
    <property type="match status" value="9"/>
</dbReference>
<evidence type="ECO:0000256" key="3">
    <source>
        <dbReference type="ARBA" id="ARBA00023157"/>
    </source>
</evidence>
<dbReference type="InterPro" id="IPR050440">
    <property type="entry name" value="Laminin/Netrin_ECM"/>
</dbReference>
<feature type="signal peptide" evidence="9">
    <location>
        <begin position="1"/>
        <end position="23"/>
    </location>
</feature>
<dbReference type="Bgee" id="ENSSSAG00000078277">
    <property type="expression patterns" value="Expressed in pharyngeal gill and 15 other cell types or tissues"/>
</dbReference>
<feature type="coiled-coil region" evidence="7">
    <location>
        <begin position="1027"/>
        <end position="1054"/>
    </location>
</feature>
<keyword evidence="4" id="KW-0325">Glycoprotein</keyword>
<dbReference type="SMART" id="SM00281">
    <property type="entry name" value="LamB"/>
    <property type="match status" value="1"/>
</dbReference>
<evidence type="ECO:0000259" key="10">
    <source>
        <dbReference type="PROSITE" id="PS50027"/>
    </source>
</evidence>
<evidence type="ECO:0000313" key="14">
    <source>
        <dbReference type="RefSeq" id="XP_013994664.2"/>
    </source>
</evidence>
<evidence type="ECO:0000256" key="5">
    <source>
        <dbReference type="ARBA" id="ARBA00023292"/>
    </source>
</evidence>
<dbReference type="PROSITE" id="PS01248">
    <property type="entry name" value="EGF_LAM_1"/>
    <property type="match status" value="4"/>
</dbReference>
<evidence type="ECO:0000256" key="1">
    <source>
        <dbReference type="ARBA" id="ARBA00022729"/>
    </source>
</evidence>
<dbReference type="SUPFAM" id="SSF57196">
    <property type="entry name" value="EGF/Laminin"/>
    <property type="match status" value="9"/>
</dbReference>
<evidence type="ECO:0000259" key="11">
    <source>
        <dbReference type="PROSITE" id="PS51115"/>
    </source>
</evidence>
<evidence type="ECO:0000256" key="2">
    <source>
        <dbReference type="ARBA" id="ARBA00022737"/>
    </source>
</evidence>
<dbReference type="Proteomes" id="UP001652741">
    <property type="component" value="Chromosome ssa01"/>
</dbReference>
<feature type="disulfide bond" evidence="6">
    <location>
        <begin position="384"/>
        <end position="396"/>
    </location>
</feature>
<dbReference type="KEGG" id="sasa:106568667"/>
<dbReference type="GO" id="GO:0005576">
    <property type="term" value="C:extracellular region"/>
    <property type="evidence" value="ECO:0007669"/>
    <property type="project" value="UniProtKB-ARBA"/>
</dbReference>
<feature type="domain" description="Laminin EGF-like" evidence="10">
    <location>
        <begin position="717"/>
        <end position="764"/>
    </location>
</feature>
<organism evidence="13 14">
    <name type="scientific">Salmo salar</name>
    <name type="common">Atlantic salmon</name>
    <dbReference type="NCBI Taxonomy" id="8030"/>
    <lineage>
        <taxon>Eukaryota</taxon>
        <taxon>Metazoa</taxon>
        <taxon>Chordata</taxon>
        <taxon>Craniata</taxon>
        <taxon>Vertebrata</taxon>
        <taxon>Euteleostomi</taxon>
        <taxon>Actinopterygii</taxon>
        <taxon>Neopterygii</taxon>
        <taxon>Teleostei</taxon>
        <taxon>Protacanthopterygii</taxon>
        <taxon>Salmoniformes</taxon>
        <taxon>Salmonidae</taxon>
        <taxon>Salmoninae</taxon>
        <taxon>Salmo</taxon>
    </lineage>
</organism>
<dbReference type="PROSITE" id="PS50027">
    <property type="entry name" value="EGF_LAM_2"/>
    <property type="match status" value="7"/>
</dbReference>
<evidence type="ECO:0000256" key="7">
    <source>
        <dbReference type="SAM" id="Coils"/>
    </source>
</evidence>
<feature type="domain" description="Laminin N-terminal" evidence="12">
    <location>
        <begin position="35"/>
        <end position="271"/>
    </location>
</feature>
<dbReference type="PaxDb" id="8030-ENSSSAP00000111564"/>
<dbReference type="PRINTS" id="PR00011">
    <property type="entry name" value="EGFLAMININ"/>
</dbReference>
<dbReference type="InterPro" id="IPR000034">
    <property type="entry name" value="Laminin_IV"/>
</dbReference>
<dbReference type="GO" id="GO:0005604">
    <property type="term" value="C:basement membrane"/>
    <property type="evidence" value="ECO:0007669"/>
    <property type="project" value="UniProtKB-SubCell"/>
</dbReference>
<feature type="disulfide bond" evidence="6">
    <location>
        <begin position="404"/>
        <end position="413"/>
    </location>
</feature>
<dbReference type="GO" id="GO:0009888">
    <property type="term" value="P:tissue development"/>
    <property type="evidence" value="ECO:0007669"/>
    <property type="project" value="TreeGrafter"/>
</dbReference>
<dbReference type="STRING" id="8030.ENSSSAP00000111564"/>
<dbReference type="SMART" id="SM00180">
    <property type="entry name" value="EGF_Lam"/>
    <property type="match status" value="11"/>
</dbReference>
<evidence type="ECO:0000313" key="13">
    <source>
        <dbReference type="Proteomes" id="UP001652741"/>
    </source>
</evidence>
<keyword evidence="1 9" id="KW-0732">Signal</keyword>
<feature type="disulfide bond" evidence="6">
    <location>
        <begin position="929"/>
        <end position="946"/>
    </location>
</feature>
<feature type="chain" id="PRO_5046529502" evidence="9">
    <location>
        <begin position="24"/>
        <end position="1654"/>
    </location>
</feature>
<feature type="domain" description="Laminin IV type A" evidence="11">
    <location>
        <begin position="507"/>
        <end position="682"/>
    </location>
</feature>
<dbReference type="GO" id="GO:0009887">
    <property type="term" value="P:animal organ morphogenesis"/>
    <property type="evidence" value="ECO:0007669"/>
    <property type="project" value="TreeGrafter"/>
</dbReference>
<dbReference type="GO" id="GO:0007411">
    <property type="term" value="P:axon guidance"/>
    <property type="evidence" value="ECO:0007669"/>
    <property type="project" value="TreeGrafter"/>
</dbReference>
<feature type="domain" description="Laminin EGF-like" evidence="10">
    <location>
        <begin position="384"/>
        <end position="430"/>
    </location>
</feature>
<feature type="compositionally biased region" description="Polar residues" evidence="8">
    <location>
        <begin position="1307"/>
        <end position="1336"/>
    </location>
</feature>
<dbReference type="Pfam" id="PF00053">
    <property type="entry name" value="EGF_laminin"/>
    <property type="match status" value="9"/>
</dbReference>
<reference evidence="14" key="1">
    <citation type="submission" date="2025-08" db="UniProtKB">
        <authorList>
            <consortium name="RefSeq"/>
        </authorList>
    </citation>
    <scope>IDENTIFICATION</scope>
</reference>
<dbReference type="CDD" id="cd00055">
    <property type="entry name" value="EGF_Lam"/>
    <property type="match status" value="9"/>
</dbReference>
<feature type="disulfide bond" evidence="6">
    <location>
        <begin position="899"/>
        <end position="908"/>
    </location>
</feature>
<feature type="region of interest" description="Disordered" evidence="8">
    <location>
        <begin position="1301"/>
        <end position="1342"/>
    </location>
</feature>
<dbReference type="GeneID" id="106568667"/>
<evidence type="ECO:0000256" key="4">
    <source>
        <dbReference type="ARBA" id="ARBA00023180"/>
    </source>
</evidence>
<dbReference type="PANTHER" id="PTHR10574:SF240">
    <property type="entry name" value="LAMININ SUBUNIT GAMMA-3"/>
    <property type="match status" value="1"/>
</dbReference>
<dbReference type="Pfam" id="PF00055">
    <property type="entry name" value="Laminin_N"/>
    <property type="match status" value="1"/>
</dbReference>
<feature type="domain" description="Laminin EGF-like" evidence="10">
    <location>
        <begin position="975"/>
        <end position="1022"/>
    </location>
</feature>
<dbReference type="Pfam" id="PF24973">
    <property type="entry name" value="EGF_LMN_ATRN"/>
    <property type="match status" value="1"/>
</dbReference>
<dbReference type="PROSITE" id="PS51115">
    <property type="entry name" value="LAMININ_IVA"/>
    <property type="match status" value="1"/>
</dbReference>
<feature type="disulfide bond" evidence="6">
    <location>
        <begin position="734"/>
        <end position="743"/>
    </location>
</feature>
<feature type="disulfide bond" evidence="6">
    <location>
        <begin position="948"/>
        <end position="957"/>
    </location>
</feature>